<accession>A0ABN3GI15</accession>
<proteinExistence type="predicted"/>
<dbReference type="RefSeq" id="WP_344132814.1">
    <property type="nucleotide sequence ID" value="NZ_BAAARA010000010.1"/>
</dbReference>
<protein>
    <submittedName>
        <fullName evidence="2">Uncharacterized protein</fullName>
    </submittedName>
</protein>
<dbReference type="Proteomes" id="UP001501218">
    <property type="component" value="Unassembled WGS sequence"/>
</dbReference>
<feature type="region of interest" description="Disordered" evidence="1">
    <location>
        <begin position="1"/>
        <end position="48"/>
    </location>
</feature>
<feature type="region of interest" description="Disordered" evidence="1">
    <location>
        <begin position="58"/>
        <end position="77"/>
    </location>
</feature>
<evidence type="ECO:0000313" key="2">
    <source>
        <dbReference type="EMBL" id="GAA2352076.1"/>
    </source>
</evidence>
<reference evidence="2 3" key="1">
    <citation type="journal article" date="2019" name="Int. J. Syst. Evol. Microbiol.">
        <title>The Global Catalogue of Microorganisms (GCM) 10K type strain sequencing project: providing services to taxonomists for standard genome sequencing and annotation.</title>
        <authorList>
            <consortium name="The Broad Institute Genomics Platform"/>
            <consortium name="The Broad Institute Genome Sequencing Center for Infectious Disease"/>
            <person name="Wu L."/>
            <person name="Ma J."/>
        </authorList>
    </citation>
    <scope>NUCLEOTIDE SEQUENCE [LARGE SCALE GENOMIC DNA]</scope>
    <source>
        <strain evidence="2 3">JCM 16221</strain>
    </source>
</reference>
<dbReference type="EMBL" id="BAAARA010000010">
    <property type="protein sequence ID" value="GAA2352076.1"/>
    <property type="molecule type" value="Genomic_DNA"/>
</dbReference>
<evidence type="ECO:0000256" key="1">
    <source>
        <dbReference type="SAM" id="MobiDB-lite"/>
    </source>
</evidence>
<gene>
    <name evidence="2" type="ORF">GCM10009854_32490</name>
</gene>
<evidence type="ECO:0000313" key="3">
    <source>
        <dbReference type="Proteomes" id="UP001501218"/>
    </source>
</evidence>
<sequence>MGSAAGKTTLSGELETGWTFRRSTWTGTTGNPAGGGHRHRSGGERAGSLDARQARIAGGNYWSTLDTGSPEPTPPAS</sequence>
<feature type="compositionally biased region" description="Polar residues" evidence="1">
    <location>
        <begin position="21"/>
        <end position="31"/>
    </location>
</feature>
<keyword evidence="3" id="KW-1185">Reference proteome</keyword>
<comment type="caution">
    <text evidence="2">The sequence shown here is derived from an EMBL/GenBank/DDBJ whole genome shotgun (WGS) entry which is preliminary data.</text>
</comment>
<name>A0ABN3GI15_9PSEU</name>
<feature type="compositionally biased region" description="Polar residues" evidence="1">
    <location>
        <begin position="1"/>
        <end position="11"/>
    </location>
</feature>
<organism evidence="2 3">
    <name type="scientific">Saccharopolyspora halophila</name>
    <dbReference type="NCBI Taxonomy" id="405551"/>
    <lineage>
        <taxon>Bacteria</taxon>
        <taxon>Bacillati</taxon>
        <taxon>Actinomycetota</taxon>
        <taxon>Actinomycetes</taxon>
        <taxon>Pseudonocardiales</taxon>
        <taxon>Pseudonocardiaceae</taxon>
        <taxon>Saccharopolyspora</taxon>
    </lineage>
</organism>